<comment type="function">
    <text evidence="1">Involved in DNA recombination.</text>
</comment>
<dbReference type="InterPro" id="IPR003798">
    <property type="entry name" value="DNA_recombination_RmuC"/>
</dbReference>
<evidence type="ECO:0000256" key="1">
    <source>
        <dbReference type="ARBA" id="ARBA00003416"/>
    </source>
</evidence>
<dbReference type="PANTHER" id="PTHR30563">
    <property type="entry name" value="DNA RECOMBINATION PROTEIN RMUC"/>
    <property type="match status" value="1"/>
</dbReference>
<evidence type="ECO:0000256" key="6">
    <source>
        <dbReference type="SAM" id="Phobius"/>
    </source>
</evidence>
<gene>
    <name evidence="7" type="primary">rmuC</name>
    <name evidence="7" type="ORF">E1B25_16285</name>
</gene>
<dbReference type="AlphaFoldDB" id="A0A4R5EN65"/>
<evidence type="ECO:0000256" key="2">
    <source>
        <dbReference type="ARBA" id="ARBA00009840"/>
    </source>
</evidence>
<sequence length="478" mass="53550">MTVDDVLNAIRAIPPQHLLIWACVALALLVLALLLRQFALRSQLRELRPLEAEAWHLREDLAEQRAQVGRIPELLQVIEDLRRLHGAEQQRRIMAETELRTLKAQHAARLEELRGMKTEIEDRFSVLASGVLQKNSESFLKLASERFKSHELTASEDLEKRKTAIENLVKPLNEKLTVFDTRIKEIEQARNEAYGAIRQQVKLLAEGQASLGTETRKLVQALRAPKTRGRWGEMQLRQVFDMAGMAENVDYTLEHHLATDDGPRRPDAIVKIPGGKSIVIDAKTPLEAYLDALECETPEQQQHHLARHAAQVRQHVKLLSSKAYQDQIPTTPDFVVMFIPGETFVSAAVEADTGLIEYAFERKVLIATPTTLMALVKAIAYGWQQEKMAENAVEVQKVAKELYDRLNTFGGHLDAVGKALNRSVDHYNKAVGSMESRVLPSARKFEAMGVVTQGSEIETPALVESQARGYAALTDSSV</sequence>
<keyword evidence="6" id="KW-0472">Membrane</keyword>
<feature type="transmembrane region" description="Helical" evidence="6">
    <location>
        <begin position="18"/>
        <end position="35"/>
    </location>
</feature>
<keyword evidence="8" id="KW-1185">Reference proteome</keyword>
<dbReference type="Pfam" id="PF02646">
    <property type="entry name" value="RmuC"/>
    <property type="match status" value="1"/>
</dbReference>
<dbReference type="Proteomes" id="UP000294662">
    <property type="component" value="Unassembled WGS sequence"/>
</dbReference>
<evidence type="ECO:0000256" key="4">
    <source>
        <dbReference type="ARBA" id="ARBA00023054"/>
    </source>
</evidence>
<protein>
    <recommendedName>
        <fullName evidence="3">DNA recombination protein RmuC homolog</fullName>
    </recommendedName>
</protein>
<evidence type="ECO:0000256" key="5">
    <source>
        <dbReference type="ARBA" id="ARBA00023172"/>
    </source>
</evidence>
<comment type="caution">
    <text evidence="7">The sequence shown here is derived from an EMBL/GenBank/DDBJ whole genome shotgun (WGS) entry which is preliminary data.</text>
</comment>
<dbReference type="PANTHER" id="PTHR30563:SF0">
    <property type="entry name" value="DNA RECOMBINATION PROTEIN RMUC"/>
    <property type="match status" value="1"/>
</dbReference>
<proteinExistence type="inferred from homology"/>
<reference evidence="7 8" key="1">
    <citation type="submission" date="2019-03" db="EMBL/GenBank/DDBJ databases">
        <authorList>
            <person name="Zhang S."/>
        </authorList>
    </citation>
    <scope>NUCLEOTIDE SEQUENCE [LARGE SCALE GENOMIC DNA]</scope>
    <source>
        <strain evidence="7 8">S4J41</strain>
    </source>
</reference>
<evidence type="ECO:0000313" key="7">
    <source>
        <dbReference type="EMBL" id="TDE36038.1"/>
    </source>
</evidence>
<dbReference type="OrthoDB" id="370725at2"/>
<dbReference type="RefSeq" id="WP_132830579.1">
    <property type="nucleotide sequence ID" value="NZ_SMFP01000011.1"/>
</dbReference>
<keyword evidence="4" id="KW-0175">Coiled coil</keyword>
<evidence type="ECO:0000313" key="8">
    <source>
        <dbReference type="Proteomes" id="UP000294662"/>
    </source>
</evidence>
<keyword evidence="6" id="KW-0812">Transmembrane</keyword>
<keyword evidence="5" id="KW-0233">DNA recombination</keyword>
<dbReference type="GO" id="GO:0006310">
    <property type="term" value="P:DNA recombination"/>
    <property type="evidence" value="ECO:0007669"/>
    <property type="project" value="UniProtKB-KW"/>
</dbReference>
<name>A0A4R5EN65_9RHOB</name>
<keyword evidence="6" id="KW-1133">Transmembrane helix</keyword>
<organism evidence="7 8">
    <name type="scientific">Antarcticimicrobium sediminis</name>
    <dbReference type="NCBI Taxonomy" id="2546227"/>
    <lineage>
        <taxon>Bacteria</taxon>
        <taxon>Pseudomonadati</taxon>
        <taxon>Pseudomonadota</taxon>
        <taxon>Alphaproteobacteria</taxon>
        <taxon>Rhodobacterales</taxon>
        <taxon>Paracoccaceae</taxon>
        <taxon>Antarcticimicrobium</taxon>
    </lineage>
</organism>
<evidence type="ECO:0000256" key="3">
    <source>
        <dbReference type="ARBA" id="ARBA00021840"/>
    </source>
</evidence>
<comment type="similarity">
    <text evidence="2">Belongs to the RmuC family.</text>
</comment>
<accession>A0A4R5EN65</accession>
<dbReference type="EMBL" id="SMFP01000011">
    <property type="protein sequence ID" value="TDE36038.1"/>
    <property type="molecule type" value="Genomic_DNA"/>
</dbReference>